<sequence>MQPLKLSVLFVLGTTSWTSANAVECEAVISELRRAPLPDFIVKPMEHAPVGYWDIEGIDDIQAGIACSQDGMFSNIGVSVVEGQQFSYEYLENMMRAVMAAVVPGISDPEALFAKLNRISAEDAARREKESGAFYGAAYETIGGYTLEINYSNMGGRRFGVGLD</sequence>
<comment type="caution">
    <text evidence="1">The sequence shown here is derived from an EMBL/GenBank/DDBJ whole genome shotgun (WGS) entry which is preliminary data.</text>
</comment>
<protein>
    <submittedName>
        <fullName evidence="1">Uncharacterized protein</fullName>
    </submittedName>
</protein>
<accession>A0A6L9MM33</accession>
<proteinExistence type="predicted"/>
<keyword evidence="2" id="KW-1185">Reference proteome</keyword>
<dbReference type="Proteomes" id="UP000476332">
    <property type="component" value="Unassembled WGS sequence"/>
</dbReference>
<gene>
    <name evidence="1" type="ORF">GTW51_19670</name>
</gene>
<evidence type="ECO:0000313" key="1">
    <source>
        <dbReference type="EMBL" id="NDV88909.1"/>
    </source>
</evidence>
<dbReference type="AlphaFoldDB" id="A0A6L9MM33"/>
<evidence type="ECO:0000313" key="2">
    <source>
        <dbReference type="Proteomes" id="UP000476332"/>
    </source>
</evidence>
<dbReference type="EMBL" id="JAAAMJ010000022">
    <property type="protein sequence ID" value="NDV88909.1"/>
    <property type="molecule type" value="Genomic_DNA"/>
</dbReference>
<dbReference type="RefSeq" id="WP_163045759.1">
    <property type="nucleotide sequence ID" value="NZ_JAAAMJ010000022.1"/>
</dbReference>
<organism evidence="1 2">
    <name type="scientific">Aurantimonas aggregata</name>
    <dbReference type="NCBI Taxonomy" id="2047720"/>
    <lineage>
        <taxon>Bacteria</taxon>
        <taxon>Pseudomonadati</taxon>
        <taxon>Pseudomonadota</taxon>
        <taxon>Alphaproteobacteria</taxon>
        <taxon>Hyphomicrobiales</taxon>
        <taxon>Aurantimonadaceae</taxon>
        <taxon>Aurantimonas</taxon>
    </lineage>
</organism>
<reference evidence="1 2" key="1">
    <citation type="submission" date="2020-01" db="EMBL/GenBank/DDBJ databases">
        <title>Genomes of bacteria type strains.</title>
        <authorList>
            <person name="Chen J."/>
            <person name="Zhu S."/>
            <person name="Chen J."/>
        </authorList>
    </citation>
    <scope>NUCLEOTIDE SEQUENCE [LARGE SCALE GENOMIC DNA]</scope>
    <source>
        <strain evidence="1 2">KCTC 52919</strain>
    </source>
</reference>
<name>A0A6L9MM33_9HYPH</name>